<dbReference type="SUPFAM" id="SSF51197">
    <property type="entry name" value="Clavaminate synthase-like"/>
    <property type="match status" value="1"/>
</dbReference>
<sequence>MDIQIDLEGSEQIGVSSLEDPRLTVTQAYDKRNDCQLLSGPLTVSCPMGPGRFLILFPHGAHAPGLADGVPGTVKKAVIKVKLENS</sequence>
<dbReference type="Gene3D" id="2.60.120.370">
    <property type="entry name" value="YhcH/YjgK/YiaL"/>
    <property type="match status" value="1"/>
</dbReference>
<dbReference type="PANTHER" id="PTHR34986:SF1">
    <property type="entry name" value="PROTEIN YIAL"/>
    <property type="match status" value="1"/>
</dbReference>
<evidence type="ECO:0000313" key="1">
    <source>
        <dbReference type="EMBL" id="RGQ42748.1"/>
    </source>
</evidence>
<accession>A0A412AYM0</accession>
<organism evidence="1 2">
    <name type="scientific">[Clostridium] leptum</name>
    <dbReference type="NCBI Taxonomy" id="1535"/>
    <lineage>
        <taxon>Bacteria</taxon>
        <taxon>Bacillati</taxon>
        <taxon>Bacillota</taxon>
        <taxon>Clostridia</taxon>
        <taxon>Eubacteriales</taxon>
        <taxon>Oscillospiraceae</taxon>
        <taxon>Oscillospiraceae incertae sedis</taxon>
    </lineage>
</organism>
<protein>
    <submittedName>
        <fullName evidence="1">DUF386 domain-containing protein</fullName>
    </submittedName>
</protein>
<comment type="caution">
    <text evidence="1">The sequence shown here is derived from an EMBL/GenBank/DDBJ whole genome shotgun (WGS) entry which is preliminary data.</text>
</comment>
<name>A0A412AYM0_9FIRM</name>
<dbReference type="NCBIfam" id="TIGR00022">
    <property type="entry name" value="YhcH/YjgK/YiaL family protein"/>
    <property type="match status" value="1"/>
</dbReference>
<gene>
    <name evidence="1" type="ORF">DWY99_04105</name>
</gene>
<dbReference type="Proteomes" id="UP000284751">
    <property type="component" value="Unassembled WGS sequence"/>
</dbReference>
<dbReference type="InterPro" id="IPR004375">
    <property type="entry name" value="NanQ/TabA/YiaL"/>
</dbReference>
<proteinExistence type="predicted"/>
<dbReference type="AlphaFoldDB" id="A0A412AYM0"/>
<reference evidence="1 2" key="1">
    <citation type="submission" date="2018-08" db="EMBL/GenBank/DDBJ databases">
        <title>A genome reference for cultivated species of the human gut microbiota.</title>
        <authorList>
            <person name="Zou Y."/>
            <person name="Xue W."/>
            <person name="Luo G."/>
        </authorList>
    </citation>
    <scope>NUCLEOTIDE SEQUENCE [LARGE SCALE GENOMIC DNA]</scope>
    <source>
        <strain evidence="1 2">AF28-26</strain>
    </source>
</reference>
<dbReference type="PANTHER" id="PTHR34986">
    <property type="entry name" value="EVOLVED BETA-GALACTOSIDASE SUBUNIT BETA"/>
    <property type="match status" value="1"/>
</dbReference>
<dbReference type="GO" id="GO:0005829">
    <property type="term" value="C:cytosol"/>
    <property type="evidence" value="ECO:0007669"/>
    <property type="project" value="TreeGrafter"/>
</dbReference>
<evidence type="ECO:0000313" key="2">
    <source>
        <dbReference type="Proteomes" id="UP000284751"/>
    </source>
</evidence>
<dbReference type="InterPro" id="IPR037012">
    <property type="entry name" value="NanQ/TabA/YiaL_sf"/>
</dbReference>
<dbReference type="Pfam" id="PF04074">
    <property type="entry name" value="DUF386"/>
    <property type="match status" value="1"/>
</dbReference>
<dbReference type="EMBL" id="QRTC01000010">
    <property type="protein sequence ID" value="RGQ42748.1"/>
    <property type="molecule type" value="Genomic_DNA"/>
</dbReference>